<dbReference type="AlphaFoldDB" id="A0A6C0H9E1"/>
<evidence type="ECO:0000313" key="1">
    <source>
        <dbReference type="EMBL" id="QHT76613.1"/>
    </source>
</evidence>
<proteinExistence type="predicted"/>
<name>A0A6C0H9E1_9ZZZZ</name>
<sequence>MNTIDLFKEIYFYNPLLQNTKTIICYYEFKYGKCLNISCPYTHITNINYLTILEYFVNSNGETIYFIIKNKIVNIRPYISYIQLILYGFKLYKIDQNILKAYNIFTNAFNIFIKSTNNQYFNYPLYYDLIYIIDKIQNHYNYMLYINELKLQINSISKNTLTKYINRHIKDSIIDIIQDEVFVHTIYNNIFWENNILLNKKINWADCNSSDEE</sequence>
<accession>A0A6C0H9E1</accession>
<organism evidence="1">
    <name type="scientific">viral metagenome</name>
    <dbReference type="NCBI Taxonomy" id="1070528"/>
    <lineage>
        <taxon>unclassified sequences</taxon>
        <taxon>metagenomes</taxon>
        <taxon>organismal metagenomes</taxon>
    </lineage>
</organism>
<reference evidence="1" key="1">
    <citation type="journal article" date="2020" name="Nature">
        <title>Giant virus diversity and host interactions through global metagenomics.</title>
        <authorList>
            <person name="Schulz F."/>
            <person name="Roux S."/>
            <person name="Paez-Espino D."/>
            <person name="Jungbluth S."/>
            <person name="Walsh D.A."/>
            <person name="Denef V.J."/>
            <person name="McMahon K.D."/>
            <person name="Konstantinidis K.T."/>
            <person name="Eloe-Fadrosh E.A."/>
            <person name="Kyrpides N.C."/>
            <person name="Woyke T."/>
        </authorList>
    </citation>
    <scope>NUCLEOTIDE SEQUENCE</scope>
    <source>
        <strain evidence="1">GVMAG-M-3300023179-82</strain>
    </source>
</reference>
<protein>
    <submittedName>
        <fullName evidence="1">Uncharacterized protein</fullName>
    </submittedName>
</protein>
<dbReference type="EMBL" id="MN739898">
    <property type="protein sequence ID" value="QHT76613.1"/>
    <property type="molecule type" value="Genomic_DNA"/>
</dbReference>